<evidence type="ECO:0000256" key="9">
    <source>
        <dbReference type="SAM" id="MobiDB-lite"/>
    </source>
</evidence>
<dbReference type="PROSITE" id="PS51085">
    <property type="entry name" value="2FE2S_FER_2"/>
    <property type="match status" value="1"/>
</dbReference>
<name>A0A5N5ULR8_9EURY</name>
<dbReference type="PROSITE" id="PS50076">
    <property type="entry name" value="DNAJ_2"/>
    <property type="match status" value="1"/>
</dbReference>
<keyword evidence="7" id="KW-0411">Iron-sulfur</keyword>
<evidence type="ECO:0000256" key="7">
    <source>
        <dbReference type="ARBA" id="ARBA00023014"/>
    </source>
</evidence>
<evidence type="ECO:0000313" key="16">
    <source>
        <dbReference type="Proteomes" id="UP000326302"/>
    </source>
</evidence>
<feature type="domain" description="J" evidence="10">
    <location>
        <begin position="3"/>
        <end position="73"/>
    </location>
</feature>
<gene>
    <name evidence="12" type="ORF">DM867_01110</name>
    <name evidence="13" type="ORF">DMP03_06535</name>
    <name evidence="14" type="ORF">DP108_00995</name>
</gene>
<dbReference type="CDD" id="cd00207">
    <property type="entry name" value="fer2"/>
    <property type="match status" value="1"/>
</dbReference>
<evidence type="ECO:0000256" key="8">
    <source>
        <dbReference type="ARBA" id="ARBA00034078"/>
    </source>
</evidence>
<dbReference type="InterPro" id="IPR012675">
    <property type="entry name" value="Beta-grasp_dom_sf"/>
</dbReference>
<dbReference type="Gene3D" id="1.10.287.110">
    <property type="entry name" value="DnaJ domain"/>
    <property type="match status" value="1"/>
</dbReference>
<dbReference type="GO" id="GO:0046872">
    <property type="term" value="F:metal ion binding"/>
    <property type="evidence" value="ECO:0007669"/>
    <property type="project" value="UniProtKB-KW"/>
</dbReference>
<dbReference type="Proteomes" id="UP000326207">
    <property type="component" value="Unassembled WGS sequence"/>
</dbReference>
<dbReference type="EMBL" id="QKKZ01000001">
    <property type="protein sequence ID" value="KAB7515774.1"/>
    <property type="molecule type" value="Genomic_DNA"/>
</dbReference>
<dbReference type="InterPro" id="IPR036010">
    <property type="entry name" value="2Fe-2S_ferredoxin-like_sf"/>
</dbReference>
<dbReference type="RefSeq" id="WP_152119894.1">
    <property type="nucleotide sequence ID" value="NZ_QJOW01000002.1"/>
</dbReference>
<dbReference type="InterPro" id="IPR006058">
    <property type="entry name" value="2Fe2S_fd_BS"/>
</dbReference>
<evidence type="ECO:0000256" key="4">
    <source>
        <dbReference type="ARBA" id="ARBA00022723"/>
    </source>
</evidence>
<keyword evidence="17" id="KW-1185">Reference proteome</keyword>
<dbReference type="SUPFAM" id="SSF46565">
    <property type="entry name" value="Chaperone J-domain"/>
    <property type="match status" value="1"/>
</dbReference>
<dbReference type="EMBL" id="QMDY01000001">
    <property type="protein sequence ID" value="KAB7519860.1"/>
    <property type="molecule type" value="Genomic_DNA"/>
</dbReference>
<protein>
    <submittedName>
        <fullName evidence="14">2Fe-2S iron-sulfur cluster binding domain-containing protein</fullName>
    </submittedName>
</protein>
<comment type="caution">
    <text evidence="14">The sequence shown here is derived from an EMBL/GenBank/DDBJ whole genome shotgun (WGS) entry which is preliminary data.</text>
</comment>
<dbReference type="Proteomes" id="UP000326302">
    <property type="component" value="Unassembled WGS sequence"/>
</dbReference>
<dbReference type="CDD" id="cd06257">
    <property type="entry name" value="DnaJ"/>
    <property type="match status" value="1"/>
</dbReference>
<reference evidence="15 16" key="1">
    <citation type="submission" date="2019-10" db="EMBL/GenBank/DDBJ databases">
        <title>Unraveling microbial dark matter from salterns through culturing: the case of the genus Halosegnis.</title>
        <authorList>
            <person name="Duran-Viseras A."/>
            <person name="Andrei A.-S."/>
            <person name="Vera-Gargallo B."/>
            <person name="Ghai R."/>
            <person name="Sanchez-Porro C."/>
            <person name="Ventosa A."/>
        </authorList>
    </citation>
    <scope>NUCLEOTIDE SEQUENCE [LARGE SCALE GENOMIC DNA]</scope>
    <source>
        <strain evidence="13 16">F17-44</strain>
        <strain evidence="12 17">F18-79</strain>
        <strain evidence="14 15">F19-13</strain>
    </source>
</reference>
<dbReference type="NCBIfam" id="NF041393">
    <property type="entry name" value="Frdxn_Halo"/>
    <property type="match status" value="1"/>
</dbReference>
<dbReference type="InterPro" id="IPR053441">
    <property type="entry name" value="2Fe2S_Ferredoxin"/>
</dbReference>
<keyword evidence="5" id="KW-0249">Electron transport</keyword>
<comment type="cofactor">
    <cofactor evidence="8">
        <name>[2Fe-2S] cluster</name>
        <dbReference type="ChEBI" id="CHEBI:190135"/>
    </cofactor>
</comment>
<feature type="compositionally biased region" description="Acidic residues" evidence="9">
    <location>
        <begin position="61"/>
        <end position="77"/>
    </location>
</feature>
<evidence type="ECO:0000313" key="12">
    <source>
        <dbReference type="EMBL" id="KAB7515774.1"/>
    </source>
</evidence>
<dbReference type="EMBL" id="QJOW01000002">
    <property type="protein sequence ID" value="KAB7517012.1"/>
    <property type="molecule type" value="Genomic_DNA"/>
</dbReference>
<dbReference type="InterPro" id="IPR036869">
    <property type="entry name" value="J_dom_sf"/>
</dbReference>
<dbReference type="PANTHER" id="PTHR43112">
    <property type="entry name" value="FERREDOXIN"/>
    <property type="match status" value="1"/>
</dbReference>
<evidence type="ECO:0000313" key="15">
    <source>
        <dbReference type="Proteomes" id="UP000326207"/>
    </source>
</evidence>
<proteinExistence type="inferred from homology"/>
<evidence type="ECO:0000256" key="6">
    <source>
        <dbReference type="ARBA" id="ARBA00023004"/>
    </source>
</evidence>
<dbReference type="PANTHER" id="PTHR43112:SF3">
    <property type="entry name" value="FERREDOXIN-2, CHLOROPLASTIC"/>
    <property type="match status" value="1"/>
</dbReference>
<dbReference type="GO" id="GO:0051537">
    <property type="term" value="F:2 iron, 2 sulfur cluster binding"/>
    <property type="evidence" value="ECO:0007669"/>
    <property type="project" value="UniProtKB-KW"/>
</dbReference>
<keyword evidence="3" id="KW-0001">2Fe-2S</keyword>
<feature type="region of interest" description="Disordered" evidence="9">
    <location>
        <begin position="48"/>
        <end position="105"/>
    </location>
</feature>
<sequence>MENPYEVLGVESDAGEATVETAYRERIKSAHPDHGGDMEEFRRVRAAYETIQADDLPATAEEPDTPATTDEDGDDAEPTGPGERRGARRRTSPDDEEPADIDSTLDKSRVEYLNYEVFDDHGWELTDDDLFEKASDADLAPDDYGRLLVQQNETLLEAAENRGFAWPYSCRGGACSNCAVALVEGEMPTPAGHILTEEWLDRGIRLSCLSAPVTESAKVVYNVKQLPGLEELILRPSRFSSARMD</sequence>
<evidence type="ECO:0000256" key="1">
    <source>
        <dbReference type="ARBA" id="ARBA00007874"/>
    </source>
</evidence>
<dbReference type="OrthoDB" id="213270at2157"/>
<evidence type="ECO:0000256" key="2">
    <source>
        <dbReference type="ARBA" id="ARBA00022448"/>
    </source>
</evidence>
<dbReference type="SMART" id="SM00271">
    <property type="entry name" value="DnaJ"/>
    <property type="match status" value="1"/>
</dbReference>
<evidence type="ECO:0000259" key="10">
    <source>
        <dbReference type="PROSITE" id="PS50076"/>
    </source>
</evidence>
<keyword evidence="2" id="KW-0813">Transport</keyword>
<dbReference type="InterPro" id="IPR001623">
    <property type="entry name" value="DnaJ_domain"/>
</dbReference>
<dbReference type="PROSITE" id="PS00197">
    <property type="entry name" value="2FE2S_FER_1"/>
    <property type="match status" value="1"/>
</dbReference>
<evidence type="ECO:0000313" key="14">
    <source>
        <dbReference type="EMBL" id="KAB7519860.1"/>
    </source>
</evidence>
<dbReference type="SUPFAM" id="SSF54292">
    <property type="entry name" value="2Fe-2S ferredoxin-like"/>
    <property type="match status" value="1"/>
</dbReference>
<keyword evidence="6" id="KW-0408">Iron</keyword>
<accession>A0A5N5ULR8</accession>
<evidence type="ECO:0000259" key="11">
    <source>
        <dbReference type="PROSITE" id="PS51085"/>
    </source>
</evidence>
<organism evidence="14 15">
    <name type="scientific">Halosegnis rubeus</name>
    <dbReference type="NCBI Taxonomy" id="2212850"/>
    <lineage>
        <taxon>Archaea</taxon>
        <taxon>Methanobacteriati</taxon>
        <taxon>Methanobacteriota</taxon>
        <taxon>Stenosarchaea group</taxon>
        <taxon>Halobacteria</taxon>
        <taxon>Halobacteriales</taxon>
        <taxon>Natronomonadaceae</taxon>
        <taxon>Halosegnis</taxon>
    </lineage>
</organism>
<keyword evidence="4" id="KW-0479">Metal-binding</keyword>
<dbReference type="InterPro" id="IPR001041">
    <property type="entry name" value="2Fe-2S_ferredoxin-type"/>
</dbReference>
<dbReference type="Gene3D" id="3.10.20.30">
    <property type="match status" value="1"/>
</dbReference>
<comment type="similarity">
    <text evidence="1">Belongs to the 2Fe2S plant-type ferredoxin family.</text>
</comment>
<feature type="domain" description="2Fe-2S ferredoxin-type" evidence="11">
    <location>
        <begin position="135"/>
        <end position="225"/>
    </location>
</feature>
<dbReference type="Proteomes" id="UP000326865">
    <property type="component" value="Unassembled WGS sequence"/>
</dbReference>
<accession>A0A5N5UHX1</accession>
<dbReference type="Pfam" id="PF00226">
    <property type="entry name" value="DnaJ"/>
    <property type="match status" value="1"/>
</dbReference>
<evidence type="ECO:0000313" key="13">
    <source>
        <dbReference type="EMBL" id="KAB7517012.1"/>
    </source>
</evidence>
<evidence type="ECO:0000256" key="5">
    <source>
        <dbReference type="ARBA" id="ARBA00022982"/>
    </source>
</evidence>
<dbReference type="AlphaFoldDB" id="A0A5N5ULR8"/>
<evidence type="ECO:0000313" key="17">
    <source>
        <dbReference type="Proteomes" id="UP000326865"/>
    </source>
</evidence>
<evidence type="ECO:0000256" key="3">
    <source>
        <dbReference type="ARBA" id="ARBA00022714"/>
    </source>
</evidence>
<accession>A0A5N5UAW8</accession>
<dbReference type="Pfam" id="PF00111">
    <property type="entry name" value="Fer2"/>
    <property type="match status" value="1"/>
</dbReference>